<keyword evidence="4" id="KW-1185">Reference proteome</keyword>
<protein>
    <submittedName>
        <fullName evidence="2">Lipid A 3-O-deacylase (PagL)</fullName>
    </submittedName>
    <submittedName>
        <fullName evidence="1">Lipid A 3-O-deacylase PagL</fullName>
    </submittedName>
</protein>
<evidence type="ECO:0000313" key="3">
    <source>
        <dbReference type="Proteomes" id="UP000193495"/>
    </source>
</evidence>
<reference evidence="1 4" key="2">
    <citation type="submission" date="2018-03" db="EMBL/GenBank/DDBJ databases">
        <title>Genomic Encyclopedia of Archaeal and Bacterial Type Strains, Phase II (KMG-II): from individual species to whole genera.</title>
        <authorList>
            <person name="Goeker M."/>
        </authorList>
    </citation>
    <scope>NUCLEOTIDE SEQUENCE [LARGE SCALE GENOMIC DNA]</scope>
    <source>
        <strain evidence="1 4">DSM 29956</strain>
    </source>
</reference>
<dbReference type="InterPro" id="IPR018550">
    <property type="entry name" value="Lipid-A_deacylase-rel"/>
</dbReference>
<gene>
    <name evidence="1" type="ORF">CLV79_106174</name>
    <name evidence="2" type="ORF">LOS8367_02206</name>
</gene>
<dbReference type="Pfam" id="PF09411">
    <property type="entry name" value="PagL"/>
    <property type="match status" value="1"/>
</dbReference>
<dbReference type="Proteomes" id="UP000240624">
    <property type="component" value="Unassembled WGS sequence"/>
</dbReference>
<evidence type="ECO:0000313" key="1">
    <source>
        <dbReference type="EMBL" id="PSK86166.1"/>
    </source>
</evidence>
<organism evidence="2 3">
    <name type="scientific">Limimaricola soesokkakensis</name>
    <dbReference type="NCBI Taxonomy" id="1343159"/>
    <lineage>
        <taxon>Bacteria</taxon>
        <taxon>Pseudomonadati</taxon>
        <taxon>Pseudomonadota</taxon>
        <taxon>Alphaproteobacteria</taxon>
        <taxon>Rhodobacterales</taxon>
        <taxon>Paracoccaceae</taxon>
        <taxon>Limimaricola</taxon>
    </lineage>
</organism>
<dbReference type="OrthoDB" id="6199047at2"/>
<dbReference type="Gene3D" id="2.40.160.20">
    <property type="match status" value="1"/>
</dbReference>
<proteinExistence type="predicted"/>
<dbReference type="EMBL" id="PYGB01000006">
    <property type="protein sequence ID" value="PSK86166.1"/>
    <property type="molecule type" value="Genomic_DNA"/>
</dbReference>
<name>A0A1X6ZFD0_9RHOB</name>
<reference evidence="2 3" key="1">
    <citation type="submission" date="2017-03" db="EMBL/GenBank/DDBJ databases">
        <authorList>
            <person name="Afonso C.L."/>
            <person name="Miller P.J."/>
            <person name="Scott M.A."/>
            <person name="Spackman E."/>
            <person name="Goraichik I."/>
            <person name="Dimitrov K.M."/>
            <person name="Suarez D.L."/>
            <person name="Swayne D.E."/>
        </authorList>
    </citation>
    <scope>NUCLEOTIDE SEQUENCE [LARGE SCALE GENOMIC DNA]</scope>
    <source>
        <strain evidence="2 3">CECT 8367</strain>
    </source>
</reference>
<sequence length="171" mass="18179">MDGSLAALFALVAAADLVFGARGCGLDGCDALETTRARTALQYGEVLYQGERQGGELYLQQMLPRRFGGLEPVLGLSISADGDTWVGAGLQWTGALPHDSFVQLSLLPGFHAQTDGPDLGHMIEFRSSIGVGYAFDNGARLSLQFDHRSNAELSDPNPGLETFGLRVALPL</sequence>
<dbReference type="AlphaFoldDB" id="A0A1X6ZFD0"/>
<dbReference type="EMBL" id="FWFY01000006">
    <property type="protein sequence ID" value="SLN49632.1"/>
    <property type="molecule type" value="Genomic_DNA"/>
</dbReference>
<dbReference type="Proteomes" id="UP000193495">
    <property type="component" value="Unassembled WGS sequence"/>
</dbReference>
<evidence type="ECO:0000313" key="2">
    <source>
        <dbReference type="EMBL" id="SLN49632.1"/>
    </source>
</evidence>
<accession>A0A1X6ZFD0</accession>
<evidence type="ECO:0000313" key="4">
    <source>
        <dbReference type="Proteomes" id="UP000240624"/>
    </source>
</evidence>
<dbReference type="RefSeq" id="WP_085896554.1">
    <property type="nucleotide sequence ID" value="NZ_FWFY01000006.1"/>
</dbReference>